<sequence length="341" mass="39151">MSTSNATSADIYFVLDIDDTLQAHHIDDAIFEKCETGKVKLKKCEVGEELIFEMDDGDTKFAYIRFRGSSRDECNDYVKQNGKQNEIDIVNDDDHEMVFGNIYKENIIQMQNDVCSLKNDMGVVKETQALILQMLREISNDTTNKSKITKKRTKMDKVTSIIRLTNGKMLSKTNEEELLLLINEKQRNAPEILVNGHDICKELKEKVKFVGCFANASYCGSMVAAYLAPKTFYRDALLRTVDNKGFAKSRAHGATKKMFTKEFCHVFYESLKYLGANVIAEKSELNEWLAEARVGVHQKGNQMAANGRYEWPEYENHQPLFHEFDDITEEYLPKSIRDVQE</sequence>
<evidence type="ECO:0000313" key="2">
    <source>
        <dbReference type="WBParaSite" id="PDA_v2.g2194.t1"/>
    </source>
</evidence>
<proteinExistence type="predicted"/>
<name>A0A914PUL1_9BILA</name>
<dbReference type="Proteomes" id="UP000887578">
    <property type="component" value="Unplaced"/>
</dbReference>
<evidence type="ECO:0000313" key="1">
    <source>
        <dbReference type="Proteomes" id="UP000887578"/>
    </source>
</evidence>
<keyword evidence="1" id="KW-1185">Reference proteome</keyword>
<dbReference type="AlphaFoldDB" id="A0A914PUL1"/>
<reference evidence="2" key="1">
    <citation type="submission" date="2022-11" db="UniProtKB">
        <authorList>
            <consortium name="WormBaseParasite"/>
        </authorList>
    </citation>
    <scope>IDENTIFICATION</scope>
</reference>
<protein>
    <submittedName>
        <fullName evidence="2">Uncharacterized protein</fullName>
    </submittedName>
</protein>
<accession>A0A914PUL1</accession>
<dbReference type="WBParaSite" id="PDA_v2.g2194.t1">
    <property type="protein sequence ID" value="PDA_v2.g2194.t1"/>
    <property type="gene ID" value="PDA_v2.g2194"/>
</dbReference>
<organism evidence="1 2">
    <name type="scientific">Panagrolaimus davidi</name>
    <dbReference type="NCBI Taxonomy" id="227884"/>
    <lineage>
        <taxon>Eukaryota</taxon>
        <taxon>Metazoa</taxon>
        <taxon>Ecdysozoa</taxon>
        <taxon>Nematoda</taxon>
        <taxon>Chromadorea</taxon>
        <taxon>Rhabditida</taxon>
        <taxon>Tylenchina</taxon>
        <taxon>Panagrolaimomorpha</taxon>
        <taxon>Panagrolaimoidea</taxon>
        <taxon>Panagrolaimidae</taxon>
        <taxon>Panagrolaimus</taxon>
    </lineage>
</organism>